<accession>A0ABR0DI53</accession>
<evidence type="ECO:0000256" key="13">
    <source>
        <dbReference type="SAM" id="MobiDB-lite"/>
    </source>
</evidence>
<dbReference type="SMART" id="SM00249">
    <property type="entry name" value="PHD"/>
    <property type="match status" value="1"/>
</dbReference>
<evidence type="ECO:0000256" key="6">
    <source>
        <dbReference type="ARBA" id="ARBA00022771"/>
    </source>
</evidence>
<dbReference type="InterPro" id="IPR045134">
    <property type="entry name" value="UHRF1/2-like"/>
</dbReference>
<proteinExistence type="predicted"/>
<evidence type="ECO:0000313" key="17">
    <source>
        <dbReference type="Proteomes" id="UP001291926"/>
    </source>
</evidence>
<evidence type="ECO:0000256" key="11">
    <source>
        <dbReference type="PROSITE-ProRule" id="PRU00175"/>
    </source>
</evidence>
<name>A0ABR0DI53_9LAMI</name>
<dbReference type="InterPro" id="IPR001965">
    <property type="entry name" value="Znf_PHD"/>
</dbReference>
<dbReference type="Proteomes" id="UP001291926">
    <property type="component" value="Unassembled WGS sequence"/>
</dbReference>
<feature type="domain" description="YDG" evidence="15">
    <location>
        <begin position="260"/>
        <end position="408"/>
    </location>
</feature>
<dbReference type="Gene3D" id="2.30.280.10">
    <property type="entry name" value="SRA-YDG"/>
    <property type="match status" value="1"/>
</dbReference>
<evidence type="ECO:0000256" key="9">
    <source>
        <dbReference type="ARBA" id="ARBA00023125"/>
    </source>
</evidence>
<evidence type="ECO:0000256" key="10">
    <source>
        <dbReference type="ARBA" id="ARBA00023242"/>
    </source>
</evidence>
<dbReference type="SUPFAM" id="SSF57903">
    <property type="entry name" value="FYVE/PHD zinc finger"/>
    <property type="match status" value="1"/>
</dbReference>
<dbReference type="SMART" id="SM00184">
    <property type="entry name" value="RING"/>
    <property type="match status" value="3"/>
</dbReference>
<comment type="subcellular location">
    <subcellularLocation>
        <location evidence="12">Nucleus</location>
    </subcellularLocation>
</comment>
<dbReference type="Pfam" id="PF02182">
    <property type="entry name" value="SAD_SRA"/>
    <property type="match status" value="1"/>
</dbReference>
<comment type="caution">
    <text evidence="16">The sequence shown here is derived from an EMBL/GenBank/DDBJ whole genome shotgun (WGS) entry which is preliminary data.</text>
</comment>
<feature type="domain" description="RING-type" evidence="14">
    <location>
        <begin position="504"/>
        <end position="561"/>
    </location>
</feature>
<evidence type="ECO:0000256" key="12">
    <source>
        <dbReference type="PROSITE-ProRule" id="PRU00358"/>
    </source>
</evidence>
<evidence type="ECO:0000256" key="1">
    <source>
        <dbReference type="ARBA" id="ARBA00000900"/>
    </source>
</evidence>
<dbReference type="EMBL" id="JAYDYQ010001088">
    <property type="protein sequence ID" value="KAK4488922.1"/>
    <property type="molecule type" value="Genomic_DNA"/>
</dbReference>
<dbReference type="SMART" id="SM00466">
    <property type="entry name" value="SRA"/>
    <property type="match status" value="1"/>
</dbReference>
<evidence type="ECO:0000256" key="3">
    <source>
        <dbReference type="ARBA" id="ARBA00012483"/>
    </source>
</evidence>
<evidence type="ECO:0000256" key="5">
    <source>
        <dbReference type="ARBA" id="ARBA00022723"/>
    </source>
</evidence>
<dbReference type="PROSITE" id="PS50089">
    <property type="entry name" value="ZF_RING_2"/>
    <property type="match status" value="2"/>
</dbReference>
<keyword evidence="4" id="KW-0808">Transferase</keyword>
<dbReference type="PROSITE" id="PS51015">
    <property type="entry name" value="YDG"/>
    <property type="match status" value="1"/>
</dbReference>
<dbReference type="InterPro" id="IPR011011">
    <property type="entry name" value="Znf_FYVE_PHD"/>
</dbReference>
<evidence type="ECO:0000256" key="4">
    <source>
        <dbReference type="ARBA" id="ARBA00022679"/>
    </source>
</evidence>
<keyword evidence="5" id="KW-0479">Metal-binding</keyword>
<dbReference type="Gene3D" id="3.30.40.10">
    <property type="entry name" value="Zinc/RING finger domain, C3HC4 (zinc finger)"/>
    <property type="match status" value="3"/>
</dbReference>
<dbReference type="PROSITE" id="PS01359">
    <property type="entry name" value="ZF_PHD_1"/>
    <property type="match status" value="1"/>
</dbReference>
<dbReference type="SUPFAM" id="SSF57850">
    <property type="entry name" value="RING/U-box"/>
    <property type="match status" value="2"/>
</dbReference>
<keyword evidence="6 11" id="KW-0863">Zinc-finger</keyword>
<dbReference type="Pfam" id="PF13920">
    <property type="entry name" value="zf-C3HC4_3"/>
    <property type="match status" value="1"/>
</dbReference>
<feature type="region of interest" description="Disordered" evidence="13">
    <location>
        <begin position="588"/>
        <end position="611"/>
    </location>
</feature>
<dbReference type="InterPro" id="IPR036987">
    <property type="entry name" value="SRA-YDG_sf"/>
</dbReference>
<protein>
    <recommendedName>
        <fullName evidence="3">RING-type E3 ubiquitin transferase</fullName>
        <ecNumber evidence="3">2.3.2.27</ecNumber>
    </recommendedName>
</protein>
<dbReference type="PANTHER" id="PTHR14140:SF27">
    <property type="entry name" value="OS04G0289800 PROTEIN"/>
    <property type="match status" value="1"/>
</dbReference>
<evidence type="ECO:0000259" key="14">
    <source>
        <dbReference type="PROSITE" id="PS50089"/>
    </source>
</evidence>
<reference evidence="16 17" key="1">
    <citation type="journal article" date="2023" name="bioRxiv">
        <title>Genome report: Whole genome sequence and annotation of Penstemon davidsonii.</title>
        <authorList>
            <person name="Ostevik K.L."/>
            <person name="Alabady M."/>
            <person name="Zhang M."/>
            <person name="Rausher M.D."/>
        </authorList>
    </citation>
    <scope>NUCLEOTIDE SEQUENCE [LARGE SCALE GENOMIC DNA]</scope>
    <source>
        <strain evidence="16">DNT005</strain>
        <tissue evidence="16">Whole leaf</tissue>
    </source>
</reference>
<evidence type="ECO:0000256" key="7">
    <source>
        <dbReference type="ARBA" id="ARBA00022786"/>
    </source>
</evidence>
<dbReference type="PANTHER" id="PTHR14140">
    <property type="entry name" value="E3 UBIQUITIN-PROTEIN LIGASE UHRF-RELATED"/>
    <property type="match status" value="1"/>
</dbReference>
<evidence type="ECO:0000259" key="15">
    <source>
        <dbReference type="PROSITE" id="PS51015"/>
    </source>
</evidence>
<dbReference type="EC" id="2.3.2.27" evidence="3"/>
<keyword evidence="7" id="KW-0833">Ubl conjugation pathway</keyword>
<gene>
    <name evidence="16" type="ORF">RD792_004712</name>
</gene>
<evidence type="ECO:0000256" key="8">
    <source>
        <dbReference type="ARBA" id="ARBA00022833"/>
    </source>
</evidence>
<dbReference type="InterPro" id="IPR047498">
    <property type="entry name" value="RING-HC_ORTHRUS_rpt1"/>
</dbReference>
<keyword evidence="17" id="KW-1185">Reference proteome</keyword>
<dbReference type="InterPro" id="IPR027370">
    <property type="entry name" value="Znf-RING_euk"/>
</dbReference>
<dbReference type="PROSITE" id="PS00518">
    <property type="entry name" value="ZF_RING_1"/>
    <property type="match status" value="1"/>
</dbReference>
<organism evidence="16 17">
    <name type="scientific">Penstemon davidsonii</name>
    <dbReference type="NCBI Taxonomy" id="160366"/>
    <lineage>
        <taxon>Eukaryota</taxon>
        <taxon>Viridiplantae</taxon>
        <taxon>Streptophyta</taxon>
        <taxon>Embryophyta</taxon>
        <taxon>Tracheophyta</taxon>
        <taxon>Spermatophyta</taxon>
        <taxon>Magnoliopsida</taxon>
        <taxon>eudicotyledons</taxon>
        <taxon>Gunneridae</taxon>
        <taxon>Pentapetalae</taxon>
        <taxon>asterids</taxon>
        <taxon>lamiids</taxon>
        <taxon>Lamiales</taxon>
        <taxon>Plantaginaceae</taxon>
        <taxon>Cheloneae</taxon>
        <taxon>Penstemon</taxon>
    </lineage>
</organism>
<dbReference type="SUPFAM" id="SSF88697">
    <property type="entry name" value="PUA domain-like"/>
    <property type="match status" value="1"/>
</dbReference>
<dbReference type="InterPro" id="IPR017907">
    <property type="entry name" value="Znf_RING_CS"/>
</dbReference>
<feature type="region of interest" description="Disordered" evidence="13">
    <location>
        <begin position="646"/>
        <end position="702"/>
    </location>
</feature>
<dbReference type="InterPro" id="IPR003105">
    <property type="entry name" value="SRA_YDG"/>
</dbReference>
<feature type="domain" description="RING-type" evidence="14">
    <location>
        <begin position="132"/>
        <end position="171"/>
    </location>
</feature>
<keyword evidence="9" id="KW-0238">DNA-binding</keyword>
<feature type="compositionally biased region" description="Basic and acidic residues" evidence="13">
    <location>
        <begin position="597"/>
        <end position="609"/>
    </location>
</feature>
<keyword evidence="8" id="KW-0862">Zinc</keyword>
<feature type="region of interest" description="Disordered" evidence="13">
    <location>
        <begin position="92"/>
        <end position="118"/>
    </location>
</feature>
<feature type="compositionally biased region" description="Polar residues" evidence="13">
    <location>
        <begin position="682"/>
        <end position="702"/>
    </location>
</feature>
<dbReference type="InterPro" id="IPR015947">
    <property type="entry name" value="PUA-like_sf"/>
</dbReference>
<dbReference type="CDD" id="cd23138">
    <property type="entry name" value="RING-HC_ORTHRUS_rpt1"/>
    <property type="match status" value="1"/>
</dbReference>
<comment type="catalytic activity">
    <reaction evidence="1">
        <text>S-ubiquitinyl-[E2 ubiquitin-conjugating enzyme]-L-cysteine + [acceptor protein]-L-lysine = [E2 ubiquitin-conjugating enzyme]-L-cysteine + N(6)-ubiquitinyl-[acceptor protein]-L-lysine.</text>
        <dbReference type="EC" id="2.3.2.27"/>
    </reaction>
</comment>
<dbReference type="Pfam" id="PF13445">
    <property type="entry name" value="zf-RING_UBOX"/>
    <property type="match status" value="1"/>
</dbReference>
<dbReference type="InterPro" id="IPR001841">
    <property type="entry name" value="Znf_RING"/>
</dbReference>
<dbReference type="InterPro" id="IPR013083">
    <property type="entry name" value="Znf_RING/FYVE/PHD"/>
</dbReference>
<comment type="pathway">
    <text evidence="2">Protein modification; protein ubiquitination.</text>
</comment>
<keyword evidence="10 12" id="KW-0539">Nucleus</keyword>
<evidence type="ECO:0000256" key="2">
    <source>
        <dbReference type="ARBA" id="ARBA00004906"/>
    </source>
</evidence>
<evidence type="ECO:0000313" key="16">
    <source>
        <dbReference type="EMBL" id="KAK4488922.1"/>
    </source>
</evidence>
<sequence>MAQVSSQLPLDADGICMLCKEKPTEDATLTCVTCATPWHVTCLSILPETMASALKFECPDCSGDGLTGAPVPADLNQKELFAMIRKIEADDSLSEKEKASKRQQLLSGKSGEEEKEEKVNDILGMVGESFKCCYCMELPERPVTTPCGHNFCLKCFEKWMKQGKHTCVKCRSSIPRKMAIQPRINSTLVATIRMAKLSRSIMSGGPQIVYRFLHNQDRPDKAFTTERAQKPGMANAASGRIFVTLPKDHFGPIPAENDPERNQGVLVGETWAMRMDCRQWGVHYPPVAGICGRAHYGAQSVVISGGYEDDEDNGEWFIYTGSGGRDLSGNKRTNKEQSFDQEFKEQNQALRVSCNKGYPVRVVRSEKDKRSPYAPEKGYRYDGVYRIEKCWRKVGKQGFKVCRYLFVRCDNEPAPWTSDEHGDRPRNLPVIPELKQATDVIERTESASWDYDEVEGCWKWIKPPPPSEEKVVNVNPVDRENARKVIRKAQNTSMKEKLLKGFSCLLCDKVMNLPLTTPCAHNFCKACLENAFAGQTFEKERVCQNGRKLRSQKNVMKCPSCPTDISEYLQNPQVNRELMEVIEKLQSGFENDENDDKDSTEGSHLESCLKRKTSLSDEYENSKKSKNDASESNISVEKSVQNNVLQSPAGKGLGTPKGKAQQGATKLEINASSEEGEVVEDGNTSPLSPLQLHSITTSASCL</sequence>
<dbReference type="InterPro" id="IPR019786">
    <property type="entry name" value="Zinc_finger_PHD-type_CS"/>
</dbReference>